<protein>
    <submittedName>
        <fullName evidence="1">Uncharacterized protein</fullName>
    </submittedName>
</protein>
<evidence type="ECO:0000313" key="2">
    <source>
        <dbReference type="Proteomes" id="UP000790377"/>
    </source>
</evidence>
<proteinExistence type="predicted"/>
<evidence type="ECO:0000313" key="1">
    <source>
        <dbReference type="EMBL" id="KAH7906502.1"/>
    </source>
</evidence>
<sequence length="484" mass="54406">MDNGRTLRLQSPPANNPQGRCHINRLPVELVLSIFKIGTDEFTADEEHPANSTNSVASKKSSLDLFYDDCFQVLASHVCARWRAIALAAPVLWTDLYVDSTTTPPFDALIAWLTRGQNHPIDVTVEAFKNKEVQNMPEAHLNQVITLLSPHTARLRYFDLTVESHHQLRGCLDLLAVPPFQPPLQLATLIVEVADESLYGWPPVTFFDGNLPRLESIILVNVGMVWNQRWLRGSQHLTEFEFCNYDLHMQPAWEIFVRFLTESPNLRSLRIYGPASWSPQTRLEHMSSSSSLPTLHALQTLELVVSSRQDAINILTGLALPSLTSLKLNLWEDDFTDIILQLVTPPNTGPGTPLGPISFLHSLRDLCITELQCSPHCIALFFRELRSIKQITLDMTSLNREFLEHISCQGDKSSWLPTLQTLRTVGVTGKTMCALVAIRRHHGYPLRAVYMEEGAVMEPGDMESLGRGVDDFGLLSKDIMVELV</sequence>
<gene>
    <name evidence="1" type="ORF">BJ138DRAFT_1071628</name>
</gene>
<dbReference type="Proteomes" id="UP000790377">
    <property type="component" value="Unassembled WGS sequence"/>
</dbReference>
<accession>A0ACB8A0L2</accession>
<dbReference type="EMBL" id="MU268011">
    <property type="protein sequence ID" value="KAH7906502.1"/>
    <property type="molecule type" value="Genomic_DNA"/>
</dbReference>
<comment type="caution">
    <text evidence="1">The sequence shown here is derived from an EMBL/GenBank/DDBJ whole genome shotgun (WGS) entry which is preliminary data.</text>
</comment>
<reference evidence="1" key="1">
    <citation type="journal article" date="2021" name="New Phytol.">
        <title>Evolutionary innovations through gain and loss of genes in the ectomycorrhizal Boletales.</title>
        <authorList>
            <person name="Wu G."/>
            <person name="Miyauchi S."/>
            <person name="Morin E."/>
            <person name="Kuo A."/>
            <person name="Drula E."/>
            <person name="Varga T."/>
            <person name="Kohler A."/>
            <person name="Feng B."/>
            <person name="Cao Y."/>
            <person name="Lipzen A."/>
            <person name="Daum C."/>
            <person name="Hundley H."/>
            <person name="Pangilinan J."/>
            <person name="Johnson J."/>
            <person name="Barry K."/>
            <person name="LaButti K."/>
            <person name="Ng V."/>
            <person name="Ahrendt S."/>
            <person name="Min B."/>
            <person name="Choi I.G."/>
            <person name="Park H."/>
            <person name="Plett J.M."/>
            <person name="Magnuson J."/>
            <person name="Spatafora J.W."/>
            <person name="Nagy L.G."/>
            <person name="Henrissat B."/>
            <person name="Grigoriev I.V."/>
            <person name="Yang Z.L."/>
            <person name="Xu J."/>
            <person name="Martin F.M."/>
        </authorList>
    </citation>
    <scope>NUCLEOTIDE SEQUENCE</scope>
    <source>
        <strain evidence="1">ATCC 28755</strain>
    </source>
</reference>
<name>A0ACB8A0L2_9AGAM</name>
<keyword evidence="2" id="KW-1185">Reference proteome</keyword>
<organism evidence="1 2">
    <name type="scientific">Hygrophoropsis aurantiaca</name>
    <dbReference type="NCBI Taxonomy" id="72124"/>
    <lineage>
        <taxon>Eukaryota</taxon>
        <taxon>Fungi</taxon>
        <taxon>Dikarya</taxon>
        <taxon>Basidiomycota</taxon>
        <taxon>Agaricomycotina</taxon>
        <taxon>Agaricomycetes</taxon>
        <taxon>Agaricomycetidae</taxon>
        <taxon>Boletales</taxon>
        <taxon>Coniophorineae</taxon>
        <taxon>Hygrophoropsidaceae</taxon>
        <taxon>Hygrophoropsis</taxon>
    </lineage>
</organism>